<dbReference type="InterPro" id="IPR013783">
    <property type="entry name" value="Ig-like_fold"/>
</dbReference>
<evidence type="ECO:0008006" key="3">
    <source>
        <dbReference type="Google" id="ProtNLM"/>
    </source>
</evidence>
<accession>A0ABD0RSQ7</accession>
<proteinExistence type="predicted"/>
<dbReference type="PANTHER" id="PTHR47135">
    <property type="entry name" value="FIBRONECTIN TYPE III DOMAIN-CONTAINING PROTEIN 7"/>
    <property type="match status" value="1"/>
</dbReference>
<dbReference type="InterPro" id="IPR036116">
    <property type="entry name" value="FN3_sf"/>
</dbReference>
<evidence type="ECO:0000313" key="2">
    <source>
        <dbReference type="Proteomes" id="UP001529510"/>
    </source>
</evidence>
<reference evidence="1 2" key="1">
    <citation type="submission" date="2024-05" db="EMBL/GenBank/DDBJ databases">
        <title>Genome sequencing and assembly of Indian major carp, Cirrhinus mrigala (Hamilton, 1822).</title>
        <authorList>
            <person name="Mohindra V."/>
            <person name="Chowdhury L.M."/>
            <person name="Lal K."/>
            <person name="Jena J.K."/>
        </authorList>
    </citation>
    <scope>NUCLEOTIDE SEQUENCE [LARGE SCALE GENOMIC DNA]</scope>
    <source>
        <strain evidence="1">CM1030</strain>
        <tissue evidence="1">Blood</tissue>
    </source>
</reference>
<feature type="non-terminal residue" evidence="1">
    <location>
        <position position="1"/>
    </location>
</feature>
<dbReference type="PANTHER" id="PTHR47135:SF1">
    <property type="entry name" value="FIBRONECTIN TYPE III DOMAIN-CONTAINING PROTEIN 7"/>
    <property type="match status" value="1"/>
</dbReference>
<evidence type="ECO:0000313" key="1">
    <source>
        <dbReference type="EMBL" id="KAL0201555.1"/>
    </source>
</evidence>
<name>A0ABD0RSQ7_CIRMR</name>
<dbReference type="Gene3D" id="2.60.40.10">
    <property type="entry name" value="Immunoglobulins"/>
    <property type="match status" value="1"/>
</dbReference>
<dbReference type="EMBL" id="JAMKFB020000002">
    <property type="protein sequence ID" value="KAL0201555.1"/>
    <property type="molecule type" value="Genomic_DNA"/>
</dbReference>
<keyword evidence="2" id="KW-1185">Reference proteome</keyword>
<feature type="non-terminal residue" evidence="1">
    <location>
        <position position="73"/>
    </location>
</feature>
<organism evidence="1 2">
    <name type="scientific">Cirrhinus mrigala</name>
    <name type="common">Mrigala</name>
    <dbReference type="NCBI Taxonomy" id="683832"/>
    <lineage>
        <taxon>Eukaryota</taxon>
        <taxon>Metazoa</taxon>
        <taxon>Chordata</taxon>
        <taxon>Craniata</taxon>
        <taxon>Vertebrata</taxon>
        <taxon>Euteleostomi</taxon>
        <taxon>Actinopterygii</taxon>
        <taxon>Neopterygii</taxon>
        <taxon>Teleostei</taxon>
        <taxon>Ostariophysi</taxon>
        <taxon>Cypriniformes</taxon>
        <taxon>Cyprinidae</taxon>
        <taxon>Labeoninae</taxon>
        <taxon>Labeonini</taxon>
        <taxon>Cirrhinus</taxon>
    </lineage>
</organism>
<dbReference type="SUPFAM" id="SSF49265">
    <property type="entry name" value="Fibronectin type III"/>
    <property type="match status" value="1"/>
</dbReference>
<dbReference type="Proteomes" id="UP001529510">
    <property type="component" value="Unassembled WGS sequence"/>
</dbReference>
<sequence length="73" mass="7705">LLDCQTGDVEIRWQSSNGAQIYYAQAKSINKTLVCNSTSTSCIIPALGCGQTYNITVVGEANGCRSNASVTSQ</sequence>
<comment type="caution">
    <text evidence="1">The sequence shown here is derived from an EMBL/GenBank/DDBJ whole genome shotgun (WGS) entry which is preliminary data.</text>
</comment>
<protein>
    <recommendedName>
        <fullName evidence="3">Fibronectin type-III domain-containing protein</fullName>
    </recommendedName>
</protein>
<dbReference type="AlphaFoldDB" id="A0ABD0RSQ7"/>
<gene>
    <name evidence="1" type="ORF">M9458_004742</name>
</gene>